<reference evidence="2 3" key="1">
    <citation type="submission" date="2021-07" db="EMBL/GenBank/DDBJ databases">
        <title>Complete genome sequence of nontuberculous Mycobacterium sp. TY59.</title>
        <authorList>
            <person name="Fukushima K."/>
        </authorList>
    </citation>
    <scope>NUCLEOTIDE SEQUENCE [LARGE SCALE GENOMIC DNA]</scope>
    <source>
        <strain evidence="2 3">TY59</strain>
    </source>
</reference>
<dbReference type="PROSITE" id="PS50801">
    <property type="entry name" value="STAS"/>
    <property type="match status" value="1"/>
</dbReference>
<dbReference type="Gene3D" id="3.30.750.24">
    <property type="entry name" value="STAS domain"/>
    <property type="match status" value="1"/>
</dbReference>
<reference evidence="2 3" key="2">
    <citation type="submission" date="2021-07" db="EMBL/GenBank/DDBJ databases">
        <authorList>
            <person name="Matsumoto Y."/>
            <person name="Motooka D."/>
            <person name="Nakamura S."/>
        </authorList>
    </citation>
    <scope>NUCLEOTIDE SEQUENCE [LARGE SCALE GENOMIC DNA]</scope>
    <source>
        <strain evidence="2 3">TY59</strain>
    </source>
</reference>
<sequence length="117" mass="11865">MTTPLTLDTARGNDGKFMLVAAGEIDLSNIDAFNLALASAATEASGGDRALLVDLSAVEYLDSAAINTLAANADRIELVAHPILMSVLRISGLTELTTVEAAPPPAGGAAPKTSTSE</sequence>
<evidence type="ECO:0000313" key="3">
    <source>
        <dbReference type="Proteomes" id="UP000826012"/>
    </source>
</evidence>
<evidence type="ECO:0000313" key="2">
    <source>
        <dbReference type="EMBL" id="BCZ23825.1"/>
    </source>
</evidence>
<dbReference type="Proteomes" id="UP000826012">
    <property type="component" value="Chromosome"/>
</dbReference>
<dbReference type="InterPro" id="IPR002645">
    <property type="entry name" value="STAS_dom"/>
</dbReference>
<proteinExistence type="predicted"/>
<dbReference type="RefSeq" id="WP_221042408.1">
    <property type="nucleotide sequence ID" value="NZ_AP024828.1"/>
</dbReference>
<dbReference type="InterPro" id="IPR036513">
    <property type="entry name" value="STAS_dom_sf"/>
</dbReference>
<gene>
    <name evidence="2" type="primary">rsbV</name>
    <name evidence="2" type="ORF">MTY59_36800</name>
</gene>
<feature type="domain" description="STAS" evidence="1">
    <location>
        <begin position="6"/>
        <end position="69"/>
    </location>
</feature>
<keyword evidence="3" id="KW-1185">Reference proteome</keyword>
<dbReference type="CDD" id="cd07043">
    <property type="entry name" value="STAS_anti-anti-sigma_factors"/>
    <property type="match status" value="1"/>
</dbReference>
<evidence type="ECO:0000259" key="1">
    <source>
        <dbReference type="PROSITE" id="PS50801"/>
    </source>
</evidence>
<dbReference type="SUPFAM" id="SSF52091">
    <property type="entry name" value="SpoIIaa-like"/>
    <property type="match status" value="1"/>
</dbReference>
<dbReference type="EMBL" id="AP024828">
    <property type="protein sequence ID" value="BCZ23825.1"/>
    <property type="molecule type" value="Genomic_DNA"/>
</dbReference>
<organism evidence="2 3">
    <name type="scientific">Mycobacterium senriense</name>
    <dbReference type="NCBI Taxonomy" id="2775496"/>
    <lineage>
        <taxon>Bacteria</taxon>
        <taxon>Bacillati</taxon>
        <taxon>Actinomycetota</taxon>
        <taxon>Actinomycetes</taxon>
        <taxon>Mycobacteriales</taxon>
        <taxon>Mycobacteriaceae</taxon>
        <taxon>Mycobacterium</taxon>
        <taxon>Mycobacterium avium complex (MAC)</taxon>
    </lineage>
</organism>
<dbReference type="Pfam" id="PF01740">
    <property type="entry name" value="STAS"/>
    <property type="match status" value="1"/>
</dbReference>
<protein>
    <submittedName>
        <fullName evidence="2">Anti-anti-sigma factor</fullName>
    </submittedName>
</protein>
<accession>A0ABM7SRA2</accession>
<name>A0ABM7SRA2_9MYCO</name>